<comment type="caution">
    <text evidence="2">The sequence shown here is derived from an EMBL/GenBank/DDBJ whole genome shotgun (WGS) entry which is preliminary data.</text>
</comment>
<feature type="transmembrane region" description="Helical" evidence="1">
    <location>
        <begin position="78"/>
        <end position="94"/>
    </location>
</feature>
<accession>A0A7W3RQ12</accession>
<protein>
    <submittedName>
        <fullName evidence="2">Uncharacterized protein</fullName>
    </submittedName>
</protein>
<dbReference type="GeneID" id="93977514"/>
<dbReference type="EMBL" id="JACJIJ010000002">
    <property type="protein sequence ID" value="MBA9057059.1"/>
    <property type="molecule type" value="Genomic_DNA"/>
</dbReference>
<sequence>MASRASSDAPAAPAPARIPALPGLGTTWYARGARYWLRRASGALLWFLVLAFFCYAALELYSGFREQLPSAVRTVWDWAQVVASVVALVWGWLVQRRGHRAKLQDPPVPDEFRAGKRDEVRRTTWLTLVGRLLVVIAAPVLPAFAAWAVGWCAAAFTVREYPSEVGARRWLEAQKGRSGTSRR</sequence>
<feature type="transmembrane region" description="Helical" evidence="1">
    <location>
        <begin position="132"/>
        <end position="156"/>
    </location>
</feature>
<name>A0A7W3RQ12_STRMR</name>
<evidence type="ECO:0000313" key="2">
    <source>
        <dbReference type="EMBL" id="MBA9057059.1"/>
    </source>
</evidence>
<feature type="transmembrane region" description="Helical" evidence="1">
    <location>
        <begin position="40"/>
        <end position="58"/>
    </location>
</feature>
<organism evidence="2 3">
    <name type="scientific">Streptomyces murinus</name>
    <dbReference type="NCBI Taxonomy" id="33900"/>
    <lineage>
        <taxon>Bacteria</taxon>
        <taxon>Bacillati</taxon>
        <taxon>Actinomycetota</taxon>
        <taxon>Actinomycetes</taxon>
        <taxon>Kitasatosporales</taxon>
        <taxon>Streptomycetaceae</taxon>
        <taxon>Streptomyces</taxon>
    </lineage>
</organism>
<keyword evidence="1" id="KW-0812">Transmembrane</keyword>
<evidence type="ECO:0000313" key="3">
    <source>
        <dbReference type="Proteomes" id="UP000577386"/>
    </source>
</evidence>
<gene>
    <name evidence="2" type="ORF">HDA42_006237</name>
</gene>
<proteinExistence type="predicted"/>
<keyword evidence="1" id="KW-0472">Membrane</keyword>
<keyword evidence="3" id="KW-1185">Reference proteome</keyword>
<dbReference type="Proteomes" id="UP000577386">
    <property type="component" value="Unassembled WGS sequence"/>
</dbReference>
<evidence type="ECO:0000256" key="1">
    <source>
        <dbReference type="SAM" id="Phobius"/>
    </source>
</evidence>
<dbReference type="RefSeq" id="WP_182777177.1">
    <property type="nucleotide sequence ID" value="NZ_BAAAHW010000010.1"/>
</dbReference>
<keyword evidence="1" id="KW-1133">Transmembrane helix</keyword>
<dbReference type="AlphaFoldDB" id="A0A7W3RQ12"/>
<reference evidence="2 3" key="1">
    <citation type="submission" date="2020-08" db="EMBL/GenBank/DDBJ databases">
        <title>Sequencing the genomes of 1000 actinobacteria strains.</title>
        <authorList>
            <person name="Klenk H.-P."/>
        </authorList>
    </citation>
    <scope>NUCLEOTIDE SEQUENCE [LARGE SCALE GENOMIC DNA]</scope>
    <source>
        <strain evidence="2 3">DSM 41827</strain>
    </source>
</reference>